<dbReference type="RefSeq" id="XP_056685682.1">
    <property type="nucleotide sequence ID" value="XM_056829704.1"/>
</dbReference>
<proteinExistence type="predicted"/>
<accession>A0ABM3QQN0</accession>
<dbReference type="PANTHER" id="PTHR47723">
    <property type="entry name" value="OS05G0353850 PROTEIN"/>
    <property type="match status" value="1"/>
</dbReference>
<dbReference type="Gene3D" id="3.30.420.10">
    <property type="entry name" value="Ribonuclease H-like superfamily/Ribonuclease H"/>
    <property type="match status" value="1"/>
</dbReference>
<dbReference type="CDD" id="cd06222">
    <property type="entry name" value="RNase_H_like"/>
    <property type="match status" value="1"/>
</dbReference>
<dbReference type="InterPro" id="IPR053151">
    <property type="entry name" value="RNase_H-like"/>
</dbReference>
<organism evidence="2 3">
    <name type="scientific">Spinacia oleracea</name>
    <name type="common">Spinach</name>
    <dbReference type="NCBI Taxonomy" id="3562"/>
    <lineage>
        <taxon>Eukaryota</taxon>
        <taxon>Viridiplantae</taxon>
        <taxon>Streptophyta</taxon>
        <taxon>Embryophyta</taxon>
        <taxon>Tracheophyta</taxon>
        <taxon>Spermatophyta</taxon>
        <taxon>Magnoliopsida</taxon>
        <taxon>eudicotyledons</taxon>
        <taxon>Gunneridae</taxon>
        <taxon>Pentapetalae</taxon>
        <taxon>Caryophyllales</taxon>
        <taxon>Chenopodiaceae</taxon>
        <taxon>Chenopodioideae</taxon>
        <taxon>Anserineae</taxon>
        <taxon>Spinacia</taxon>
    </lineage>
</organism>
<dbReference type="InterPro" id="IPR012337">
    <property type="entry name" value="RNaseH-like_sf"/>
</dbReference>
<evidence type="ECO:0000313" key="3">
    <source>
        <dbReference type="RefSeq" id="XP_056685682.1"/>
    </source>
</evidence>
<sequence>MAFHKGIQEAIRLGIQNLHIEGDNLLVINSLKGIWKVPWKLQNIIQDIKTLLHQFRNVHTQHVFREANRAADWIANVGHLIVEPMCNPNSSPNLEDIVHSDYLGFTLVRRGS</sequence>
<dbReference type="GeneID" id="130461557"/>
<dbReference type="Pfam" id="PF13456">
    <property type="entry name" value="RVT_3"/>
    <property type="match status" value="1"/>
</dbReference>
<name>A0ABM3QQN0_SPIOL</name>
<protein>
    <recommendedName>
        <fullName evidence="1">RNase H type-1 domain-containing protein</fullName>
    </recommendedName>
</protein>
<dbReference type="Proteomes" id="UP000813463">
    <property type="component" value="Chromosome 5"/>
</dbReference>
<keyword evidence="2" id="KW-1185">Reference proteome</keyword>
<evidence type="ECO:0000259" key="1">
    <source>
        <dbReference type="Pfam" id="PF13456"/>
    </source>
</evidence>
<evidence type="ECO:0000313" key="2">
    <source>
        <dbReference type="Proteomes" id="UP000813463"/>
    </source>
</evidence>
<dbReference type="SUPFAM" id="SSF53098">
    <property type="entry name" value="Ribonuclease H-like"/>
    <property type="match status" value="1"/>
</dbReference>
<feature type="domain" description="RNase H type-1" evidence="1">
    <location>
        <begin position="2"/>
        <end position="76"/>
    </location>
</feature>
<dbReference type="InterPro" id="IPR036397">
    <property type="entry name" value="RNaseH_sf"/>
</dbReference>
<dbReference type="InterPro" id="IPR002156">
    <property type="entry name" value="RNaseH_domain"/>
</dbReference>
<reference evidence="2" key="1">
    <citation type="journal article" date="2021" name="Nat. Commun.">
        <title>Genomic analyses provide insights into spinach domestication and the genetic basis of agronomic traits.</title>
        <authorList>
            <person name="Cai X."/>
            <person name="Sun X."/>
            <person name="Xu C."/>
            <person name="Sun H."/>
            <person name="Wang X."/>
            <person name="Ge C."/>
            <person name="Zhang Z."/>
            <person name="Wang Q."/>
            <person name="Fei Z."/>
            <person name="Jiao C."/>
            <person name="Wang Q."/>
        </authorList>
    </citation>
    <scope>NUCLEOTIDE SEQUENCE [LARGE SCALE GENOMIC DNA]</scope>
    <source>
        <strain evidence="2">cv. Varoflay</strain>
    </source>
</reference>
<gene>
    <name evidence="3" type="primary">LOC130461557</name>
</gene>
<reference evidence="3" key="2">
    <citation type="submission" date="2025-08" db="UniProtKB">
        <authorList>
            <consortium name="RefSeq"/>
        </authorList>
    </citation>
    <scope>IDENTIFICATION</scope>
    <source>
        <tissue evidence="3">Leaf</tissue>
    </source>
</reference>
<dbReference type="PANTHER" id="PTHR47723:SF23">
    <property type="entry name" value="REVERSE TRANSCRIPTASE-LIKE PROTEIN"/>
    <property type="match status" value="1"/>
</dbReference>
<dbReference type="InterPro" id="IPR044730">
    <property type="entry name" value="RNase_H-like_dom_plant"/>
</dbReference>